<evidence type="ECO:0000259" key="6">
    <source>
        <dbReference type="PROSITE" id="PS51792"/>
    </source>
</evidence>
<gene>
    <name evidence="7" type="ORF">Tdes44962_MAKER09492</name>
</gene>
<feature type="region of interest" description="Disordered" evidence="5">
    <location>
        <begin position="64"/>
        <end position="97"/>
    </location>
</feature>
<evidence type="ECO:0000256" key="3">
    <source>
        <dbReference type="ARBA" id="ARBA00022833"/>
    </source>
</evidence>
<organism evidence="7 8">
    <name type="scientific">Teratosphaeria destructans</name>
    <dbReference type="NCBI Taxonomy" id="418781"/>
    <lineage>
        <taxon>Eukaryota</taxon>
        <taxon>Fungi</taxon>
        <taxon>Dikarya</taxon>
        <taxon>Ascomycota</taxon>
        <taxon>Pezizomycotina</taxon>
        <taxon>Dothideomycetes</taxon>
        <taxon>Dothideomycetidae</taxon>
        <taxon>Mycosphaerellales</taxon>
        <taxon>Teratosphaeriaceae</taxon>
        <taxon>Teratosphaeria</taxon>
    </lineage>
</organism>
<dbReference type="InterPro" id="IPR039058">
    <property type="entry name" value="Yippee_fam"/>
</dbReference>
<comment type="caution">
    <text evidence="7">The sequence shown here is derived from an EMBL/GenBank/DDBJ whole genome shotgun (WGS) entry which is preliminary data.</text>
</comment>
<dbReference type="InterPro" id="IPR034751">
    <property type="entry name" value="Yippee"/>
</dbReference>
<dbReference type="PROSITE" id="PS51792">
    <property type="entry name" value="YIPPEE"/>
    <property type="match status" value="1"/>
</dbReference>
<evidence type="ECO:0000256" key="1">
    <source>
        <dbReference type="ARBA" id="ARBA00005613"/>
    </source>
</evidence>
<feature type="compositionally biased region" description="Low complexity" evidence="5">
    <location>
        <begin position="68"/>
        <end position="82"/>
    </location>
</feature>
<dbReference type="GO" id="GO:0046872">
    <property type="term" value="F:metal ion binding"/>
    <property type="evidence" value="ECO:0007669"/>
    <property type="project" value="UniProtKB-KW"/>
</dbReference>
<dbReference type="Pfam" id="PF03226">
    <property type="entry name" value="Yippee-Mis18"/>
    <property type="match status" value="1"/>
</dbReference>
<evidence type="ECO:0000256" key="4">
    <source>
        <dbReference type="RuleBase" id="RU110713"/>
    </source>
</evidence>
<proteinExistence type="inferred from homology"/>
<protein>
    <recommendedName>
        <fullName evidence="4">Protein yippee-like</fullName>
    </recommendedName>
</protein>
<evidence type="ECO:0000256" key="2">
    <source>
        <dbReference type="ARBA" id="ARBA00022723"/>
    </source>
</evidence>
<comment type="similarity">
    <text evidence="1 4">Belongs to the yippee family.</text>
</comment>
<keyword evidence="2" id="KW-0479">Metal-binding</keyword>
<feature type="non-terminal residue" evidence="7">
    <location>
        <position position="1"/>
    </location>
</feature>
<dbReference type="AlphaFoldDB" id="A0A9W7SSX5"/>
<reference evidence="7 8" key="2">
    <citation type="journal article" date="2021" name="Curr. Genet.">
        <title>Genetic response to nitrogen starvation in the aggressive Eucalyptus foliar pathogen Teratosphaeria destructans.</title>
        <authorList>
            <person name="Havenga M."/>
            <person name="Wingfield B.D."/>
            <person name="Wingfield M.J."/>
            <person name="Dreyer L.L."/>
            <person name="Roets F."/>
            <person name="Aylward J."/>
        </authorList>
    </citation>
    <scope>NUCLEOTIDE SEQUENCE [LARGE SCALE GENOMIC DNA]</scope>
    <source>
        <strain evidence="7">CMW44962</strain>
    </source>
</reference>
<reference evidence="7 8" key="1">
    <citation type="journal article" date="2018" name="IMA Fungus">
        <title>IMA Genome-F 10: Nine draft genome sequences of Claviceps purpurea s.lat., including C. arundinis, C. humidiphila, and C. cf. spartinae, pseudomolecules for the pitch canker pathogen Fusarium circinatum, draft genome of Davidsoniella eucalypti, Grosmannia galeiformis, Quambalaria eucalypti, and Teratosphaeria destructans.</title>
        <authorList>
            <person name="Wingfield B.D."/>
            <person name="Liu M."/>
            <person name="Nguyen H.D."/>
            <person name="Lane F.A."/>
            <person name="Morgan S.W."/>
            <person name="De Vos L."/>
            <person name="Wilken P.M."/>
            <person name="Duong T.A."/>
            <person name="Aylward J."/>
            <person name="Coetzee M.P."/>
            <person name="Dadej K."/>
            <person name="De Beer Z.W."/>
            <person name="Findlay W."/>
            <person name="Havenga M."/>
            <person name="Kolarik M."/>
            <person name="Menzies J.G."/>
            <person name="Naidoo K."/>
            <person name="Pochopski O."/>
            <person name="Shoukouhi P."/>
            <person name="Santana Q.C."/>
            <person name="Seifert K.A."/>
            <person name="Soal N."/>
            <person name="Steenkamp E.T."/>
            <person name="Tatham C.T."/>
            <person name="van der Nest M.A."/>
            <person name="Wingfield M.J."/>
        </authorList>
    </citation>
    <scope>NUCLEOTIDE SEQUENCE [LARGE SCALE GENOMIC DNA]</scope>
    <source>
        <strain evidence="7">CMW44962</strain>
    </source>
</reference>
<dbReference type="EMBL" id="RIBY02001835">
    <property type="protein sequence ID" value="KAH9828014.1"/>
    <property type="molecule type" value="Genomic_DNA"/>
</dbReference>
<evidence type="ECO:0000313" key="8">
    <source>
        <dbReference type="Proteomes" id="UP001138500"/>
    </source>
</evidence>
<evidence type="ECO:0000313" key="7">
    <source>
        <dbReference type="EMBL" id="KAH9828014.1"/>
    </source>
</evidence>
<dbReference type="OrthoDB" id="6407410at2759"/>
<evidence type="ECO:0000256" key="5">
    <source>
        <dbReference type="SAM" id="MobiDB-lite"/>
    </source>
</evidence>
<sequence>ACAPPAGHRRHTVCDLHCAQCGAGLGWKYVAAEEEAQRYKVGKFILETKRVVRGVAWEVGDEVGEGRGSSVASSSSLRAGVVEGEGGEEEVEFDSQDEEECEDLFLGVWTPQVAGRRRRARGFGRVEED</sequence>
<keyword evidence="3" id="KW-0862">Zinc</keyword>
<name>A0A9W7SSX5_9PEZI</name>
<dbReference type="PANTHER" id="PTHR13848">
    <property type="entry name" value="PROTEIN YIPPEE-LIKE CG15309-RELATED"/>
    <property type="match status" value="1"/>
</dbReference>
<dbReference type="Proteomes" id="UP001138500">
    <property type="component" value="Unassembled WGS sequence"/>
</dbReference>
<accession>A0A9W7SSX5</accession>
<dbReference type="InterPro" id="IPR004910">
    <property type="entry name" value="Yippee/Mis18/Cereblon"/>
</dbReference>
<feature type="compositionally biased region" description="Acidic residues" evidence="5">
    <location>
        <begin position="85"/>
        <end position="97"/>
    </location>
</feature>
<keyword evidence="8" id="KW-1185">Reference proteome</keyword>
<feature type="domain" description="Yippee" evidence="6">
    <location>
        <begin position="1"/>
        <end position="55"/>
    </location>
</feature>